<dbReference type="PATRIC" id="fig|595434.4.peg.794"/>
<proteinExistence type="predicted"/>
<name>A0A0J1BKR7_RHOIS</name>
<comment type="caution">
    <text evidence="1">The sequence shown here is derived from an EMBL/GenBank/DDBJ whole genome shotgun (WGS) entry which is preliminary data.</text>
</comment>
<reference evidence="1" key="1">
    <citation type="submission" date="2015-05" db="EMBL/GenBank/DDBJ databases">
        <title>Permanent draft genome of Rhodopirellula islandicus K833.</title>
        <authorList>
            <person name="Kizina J."/>
            <person name="Richter M."/>
            <person name="Glockner F.O."/>
            <person name="Harder J."/>
        </authorList>
    </citation>
    <scope>NUCLEOTIDE SEQUENCE [LARGE SCALE GENOMIC DNA]</scope>
    <source>
        <strain evidence="1">K833</strain>
    </source>
</reference>
<gene>
    <name evidence="1" type="ORF">RISK_000819</name>
</gene>
<protein>
    <submittedName>
        <fullName evidence="1">Uncharacterized protein</fullName>
    </submittedName>
</protein>
<evidence type="ECO:0000313" key="1">
    <source>
        <dbReference type="EMBL" id="KLU07018.1"/>
    </source>
</evidence>
<dbReference type="EMBL" id="LECT01000007">
    <property type="protein sequence ID" value="KLU07018.1"/>
    <property type="molecule type" value="Genomic_DNA"/>
</dbReference>
<keyword evidence="2" id="KW-1185">Reference proteome</keyword>
<dbReference type="Proteomes" id="UP000036367">
    <property type="component" value="Unassembled WGS sequence"/>
</dbReference>
<accession>A0A0J1BKR7</accession>
<organism evidence="1 2">
    <name type="scientific">Rhodopirellula islandica</name>
    <dbReference type="NCBI Taxonomy" id="595434"/>
    <lineage>
        <taxon>Bacteria</taxon>
        <taxon>Pseudomonadati</taxon>
        <taxon>Planctomycetota</taxon>
        <taxon>Planctomycetia</taxon>
        <taxon>Pirellulales</taxon>
        <taxon>Pirellulaceae</taxon>
        <taxon>Rhodopirellula</taxon>
    </lineage>
</organism>
<sequence length="41" mass="4413">MLFRHGVLLSTVDSVNRLSVGCLSPVRMAALISAVVVSLDW</sequence>
<evidence type="ECO:0000313" key="2">
    <source>
        <dbReference type="Proteomes" id="UP000036367"/>
    </source>
</evidence>
<dbReference type="STRING" id="595434.RISK_000819"/>
<dbReference type="AlphaFoldDB" id="A0A0J1BKR7"/>